<dbReference type="Proteomes" id="UP000244754">
    <property type="component" value="Chromosome"/>
</dbReference>
<sequence length="225" mass="24345">MPHRSVFLSTPWTVLIALAGVCAIMVRFLRDITFHVGPSSIDPYVITASEIVPLLYAVCAVALAAPRMPDVDLRRIRAQWLAVGRYATAALLVAGVASFAAYQVKVAYFLEMQSFTRVLLSSEGGGPESELIVNNSLLLLAIAGIAITLLGKLRGVIASIVLWMLANSPLLFTYDLSPWPFDILEEEGPWVSWPHIGTTAVVFLAAFLVEFRTAGASAVAAREDK</sequence>
<protein>
    <submittedName>
        <fullName evidence="1">Uncharacterized protein</fullName>
    </submittedName>
</protein>
<evidence type="ECO:0000313" key="1">
    <source>
        <dbReference type="EMBL" id="AWB84006.1"/>
    </source>
</evidence>
<proteinExistence type="predicted"/>
<evidence type="ECO:0000313" key="2">
    <source>
        <dbReference type="Proteomes" id="UP000244754"/>
    </source>
</evidence>
<organism evidence="1 2">
    <name type="scientific">Corynebacterium liangguodongii</name>
    <dbReference type="NCBI Taxonomy" id="2079535"/>
    <lineage>
        <taxon>Bacteria</taxon>
        <taxon>Bacillati</taxon>
        <taxon>Actinomycetota</taxon>
        <taxon>Actinomycetes</taxon>
        <taxon>Mycobacteriales</taxon>
        <taxon>Corynebacteriaceae</taxon>
        <taxon>Corynebacterium</taxon>
    </lineage>
</organism>
<dbReference type="AlphaFoldDB" id="A0A2S0WE07"/>
<dbReference type="KEGG" id="clia:C3E79_05540"/>
<accession>A0A2S0WE07</accession>
<name>A0A2S0WE07_9CORY</name>
<keyword evidence="2" id="KW-1185">Reference proteome</keyword>
<reference evidence="2" key="1">
    <citation type="submission" date="2018-01" db="EMBL/GenBank/DDBJ databases">
        <authorList>
            <person name="Li J."/>
        </authorList>
    </citation>
    <scope>NUCLEOTIDE SEQUENCE [LARGE SCALE GENOMIC DNA]</scope>
    <source>
        <strain evidence="2">2184</strain>
    </source>
</reference>
<gene>
    <name evidence="1" type="ORF">C3E79_05540</name>
</gene>
<dbReference type="EMBL" id="CP026948">
    <property type="protein sequence ID" value="AWB84006.1"/>
    <property type="molecule type" value="Genomic_DNA"/>
</dbReference>